<sequence>MVPFVLLTPIGYFWRRWAITRTSLNYLFIWICCLVSYAVVLAGLSDLQI</sequence>
<feature type="transmembrane region" description="Helical" evidence="1">
    <location>
        <begin position="24"/>
        <end position="44"/>
    </location>
</feature>
<reference evidence="2" key="2">
    <citation type="submission" date="2021-03" db="EMBL/GenBank/DDBJ databases">
        <authorList>
            <person name="Artuso I."/>
            <person name="Turrini P."/>
            <person name="Pirolo M."/>
            <person name="Lugli G.A."/>
            <person name="Ventura M."/>
            <person name="Visca P."/>
        </authorList>
    </citation>
    <scope>NUCLEOTIDE SEQUENCE</scope>
    <source>
        <strain evidence="2">LMG 26462</strain>
    </source>
</reference>
<gene>
    <name evidence="2" type="ORF">J1C56_00675</name>
</gene>
<comment type="caution">
    <text evidence="2">The sequence shown here is derived from an EMBL/GenBank/DDBJ whole genome shotgun (WGS) entry which is preliminary data.</text>
</comment>
<organism evidence="2 3">
    <name type="scientific">Aminobacter anthyllidis</name>
    <dbReference type="NCBI Taxonomy" id="1035067"/>
    <lineage>
        <taxon>Bacteria</taxon>
        <taxon>Pseudomonadati</taxon>
        <taxon>Pseudomonadota</taxon>
        <taxon>Alphaproteobacteria</taxon>
        <taxon>Hyphomicrobiales</taxon>
        <taxon>Phyllobacteriaceae</taxon>
        <taxon>Aminobacter</taxon>
    </lineage>
</organism>
<keyword evidence="1" id="KW-1133">Transmembrane helix</keyword>
<evidence type="ECO:0000256" key="1">
    <source>
        <dbReference type="SAM" id="Phobius"/>
    </source>
</evidence>
<accession>A0A9X1D3W4</accession>
<proteinExistence type="predicted"/>
<keyword evidence="1" id="KW-0472">Membrane</keyword>
<dbReference type="AlphaFoldDB" id="A0A9X1D3W4"/>
<evidence type="ECO:0000313" key="2">
    <source>
        <dbReference type="EMBL" id="MBT1154099.1"/>
    </source>
</evidence>
<reference evidence="2" key="1">
    <citation type="journal article" date="2021" name="Microorganisms">
        <title>Phylogenomic Reconstruction and Metabolic Potential of the Genus Aminobacter.</title>
        <authorList>
            <person name="Artuso I."/>
            <person name="Turrini P."/>
            <person name="Pirolo M."/>
            <person name="Lugli G.A."/>
            <person name="Ventura M."/>
            <person name="Visca P."/>
        </authorList>
    </citation>
    <scope>NUCLEOTIDE SEQUENCE</scope>
    <source>
        <strain evidence="2">LMG 26462</strain>
    </source>
</reference>
<keyword evidence="3" id="KW-1185">Reference proteome</keyword>
<dbReference type="RefSeq" id="WP_214385106.1">
    <property type="nucleotide sequence ID" value="NZ_JAFLWW010000001.1"/>
</dbReference>
<dbReference type="Proteomes" id="UP001138921">
    <property type="component" value="Unassembled WGS sequence"/>
</dbReference>
<dbReference type="EMBL" id="JAFLWW010000001">
    <property type="protein sequence ID" value="MBT1154099.1"/>
    <property type="molecule type" value="Genomic_DNA"/>
</dbReference>
<keyword evidence="1" id="KW-0812">Transmembrane</keyword>
<name>A0A9X1D3W4_9HYPH</name>
<protein>
    <submittedName>
        <fullName evidence="2">Uncharacterized protein</fullName>
    </submittedName>
</protein>
<evidence type="ECO:0000313" key="3">
    <source>
        <dbReference type="Proteomes" id="UP001138921"/>
    </source>
</evidence>